<evidence type="ECO:0000313" key="2">
    <source>
        <dbReference type="EMBL" id="BFG00434.1"/>
    </source>
</evidence>
<name>A0AAU9FX48_DROMD</name>
<sequence length="96" mass="10234">MDFYKPHLNNWSQSQQARVLSHTTSNAGKTSAGAGAGAGPPNDQSSSDSSEDSEADKGRTARPPPGSRQQLNDRICEVIFEGPKGAYVFEIAEDPL</sequence>
<gene>
    <name evidence="2" type="ORF">DMAD_00438</name>
</gene>
<evidence type="ECO:0000313" key="3">
    <source>
        <dbReference type="Proteomes" id="UP001500889"/>
    </source>
</evidence>
<dbReference type="AlphaFoldDB" id="A0AAU9FX48"/>
<dbReference type="EMBL" id="AP029266">
    <property type="protein sequence ID" value="BFG00434.1"/>
    <property type="molecule type" value="Genomic_DNA"/>
</dbReference>
<dbReference type="Proteomes" id="UP001500889">
    <property type="component" value="Chromosome A"/>
</dbReference>
<accession>A0AAU9FX48</accession>
<evidence type="ECO:0000256" key="1">
    <source>
        <dbReference type="SAM" id="MobiDB-lite"/>
    </source>
</evidence>
<feature type="region of interest" description="Disordered" evidence="1">
    <location>
        <begin position="1"/>
        <end position="73"/>
    </location>
</feature>
<reference evidence="2 3" key="1">
    <citation type="submission" date="2024-02" db="EMBL/GenBank/DDBJ databases">
        <title>A chromosome-level genome assembly of Drosophila madeirensis, a fruit fly species endemic to Madeira island.</title>
        <authorList>
            <person name="Tomihara K."/>
            <person name="Llopart A."/>
            <person name="Yamamoto D."/>
        </authorList>
    </citation>
    <scope>NUCLEOTIDE SEQUENCE [LARGE SCALE GENOMIC DNA]</scope>
    <source>
        <strain evidence="2 3">RF1</strain>
    </source>
</reference>
<organism evidence="2 3">
    <name type="scientific">Drosophila madeirensis</name>
    <name type="common">Fruit fly</name>
    <dbReference type="NCBI Taxonomy" id="30013"/>
    <lineage>
        <taxon>Eukaryota</taxon>
        <taxon>Metazoa</taxon>
        <taxon>Ecdysozoa</taxon>
        <taxon>Arthropoda</taxon>
        <taxon>Hexapoda</taxon>
        <taxon>Insecta</taxon>
        <taxon>Pterygota</taxon>
        <taxon>Neoptera</taxon>
        <taxon>Endopterygota</taxon>
        <taxon>Diptera</taxon>
        <taxon>Brachycera</taxon>
        <taxon>Muscomorpha</taxon>
        <taxon>Ephydroidea</taxon>
        <taxon>Drosophilidae</taxon>
        <taxon>Drosophila</taxon>
        <taxon>Sophophora</taxon>
    </lineage>
</organism>
<keyword evidence="3" id="KW-1185">Reference proteome</keyword>
<proteinExistence type="predicted"/>
<protein>
    <submittedName>
        <fullName evidence="2">Uncharacterized protein</fullName>
    </submittedName>
</protein>
<feature type="compositionally biased region" description="Polar residues" evidence="1">
    <location>
        <begin position="9"/>
        <end position="29"/>
    </location>
</feature>